<evidence type="ECO:0000313" key="1">
    <source>
        <dbReference type="EMBL" id="KAF2471544.1"/>
    </source>
</evidence>
<protein>
    <submittedName>
        <fullName evidence="1">Uncharacterized protein</fullName>
    </submittedName>
</protein>
<sequence length="205" mass="23552">MSLHGGQYELGMEDMLMTKTYAFANRFDVPKLKSVVCMEITGFGDVHYAPCLEVGEYAFTNLDSNDPTLDFFTDTNIIFWEPRFQAEEDKNLEDGMYEKMPRLFLVRSMTKYAEWLHLRKGLTMGELDICSHHQHASREEQEECWKLQEDLKAVQKAEAEISMIQKAMAEEAAVEKTNAEKPKTGDPGRESRGLARKRPRSESLA</sequence>
<name>A0ACB6QWX2_9PLEO</name>
<dbReference type="EMBL" id="MU003504">
    <property type="protein sequence ID" value="KAF2471544.1"/>
    <property type="molecule type" value="Genomic_DNA"/>
</dbReference>
<organism evidence="1 2">
    <name type="scientific">Lindgomyces ingoldianus</name>
    <dbReference type="NCBI Taxonomy" id="673940"/>
    <lineage>
        <taxon>Eukaryota</taxon>
        <taxon>Fungi</taxon>
        <taxon>Dikarya</taxon>
        <taxon>Ascomycota</taxon>
        <taxon>Pezizomycotina</taxon>
        <taxon>Dothideomycetes</taxon>
        <taxon>Pleosporomycetidae</taxon>
        <taxon>Pleosporales</taxon>
        <taxon>Lindgomycetaceae</taxon>
        <taxon>Lindgomyces</taxon>
    </lineage>
</organism>
<dbReference type="Proteomes" id="UP000799755">
    <property type="component" value="Unassembled WGS sequence"/>
</dbReference>
<proteinExistence type="predicted"/>
<comment type="caution">
    <text evidence="1">The sequence shown here is derived from an EMBL/GenBank/DDBJ whole genome shotgun (WGS) entry which is preliminary data.</text>
</comment>
<evidence type="ECO:0000313" key="2">
    <source>
        <dbReference type="Proteomes" id="UP000799755"/>
    </source>
</evidence>
<keyword evidence="2" id="KW-1185">Reference proteome</keyword>
<reference evidence="1" key="1">
    <citation type="journal article" date="2020" name="Stud. Mycol.">
        <title>101 Dothideomycetes genomes: a test case for predicting lifestyles and emergence of pathogens.</title>
        <authorList>
            <person name="Haridas S."/>
            <person name="Albert R."/>
            <person name="Binder M."/>
            <person name="Bloem J."/>
            <person name="Labutti K."/>
            <person name="Salamov A."/>
            <person name="Andreopoulos B."/>
            <person name="Baker S."/>
            <person name="Barry K."/>
            <person name="Bills G."/>
            <person name="Bluhm B."/>
            <person name="Cannon C."/>
            <person name="Castanera R."/>
            <person name="Culley D."/>
            <person name="Daum C."/>
            <person name="Ezra D."/>
            <person name="Gonzalez J."/>
            <person name="Henrissat B."/>
            <person name="Kuo A."/>
            <person name="Liang C."/>
            <person name="Lipzen A."/>
            <person name="Lutzoni F."/>
            <person name="Magnuson J."/>
            <person name="Mondo S."/>
            <person name="Nolan M."/>
            <person name="Ohm R."/>
            <person name="Pangilinan J."/>
            <person name="Park H.-J."/>
            <person name="Ramirez L."/>
            <person name="Alfaro M."/>
            <person name="Sun H."/>
            <person name="Tritt A."/>
            <person name="Yoshinaga Y."/>
            <person name="Zwiers L.-H."/>
            <person name="Turgeon B."/>
            <person name="Goodwin S."/>
            <person name="Spatafora J."/>
            <person name="Crous P."/>
            <person name="Grigoriev I."/>
        </authorList>
    </citation>
    <scope>NUCLEOTIDE SEQUENCE</scope>
    <source>
        <strain evidence="1">ATCC 200398</strain>
    </source>
</reference>
<gene>
    <name evidence="1" type="ORF">BDR25DRAFT_367236</name>
</gene>
<accession>A0ACB6QWX2</accession>